<comment type="similarity">
    <text evidence="1">Belongs to the learning-associated protein family.</text>
</comment>
<evidence type="ECO:0000256" key="2">
    <source>
        <dbReference type="SAM" id="MobiDB-lite"/>
    </source>
</evidence>
<sequence length="151" mass="17502">MARSIKSRRGKAARRALRARYAKKKEAHLKKIVEKAKENELEDMTNWVYLHPRVRAAVDAKAEKEKKEKKEEAEAAAVEASTSADGLTAKERLELKARKKMRNFHGNIETLRDNKSGKMPKWMSQRQVRKNYFAKKAKKFKPKGTRPIKIV</sequence>
<name>A0AAN8WM80_HALRR</name>
<proteinExistence type="inferred from homology"/>
<organism evidence="3 4">
    <name type="scientific">Halocaridina rubra</name>
    <name type="common">Hawaiian red shrimp</name>
    <dbReference type="NCBI Taxonomy" id="373956"/>
    <lineage>
        <taxon>Eukaryota</taxon>
        <taxon>Metazoa</taxon>
        <taxon>Ecdysozoa</taxon>
        <taxon>Arthropoda</taxon>
        <taxon>Crustacea</taxon>
        <taxon>Multicrustacea</taxon>
        <taxon>Malacostraca</taxon>
        <taxon>Eumalacostraca</taxon>
        <taxon>Eucarida</taxon>
        <taxon>Decapoda</taxon>
        <taxon>Pleocyemata</taxon>
        <taxon>Caridea</taxon>
        <taxon>Atyoidea</taxon>
        <taxon>Atyidae</taxon>
        <taxon>Halocaridina</taxon>
    </lineage>
</organism>
<evidence type="ECO:0000313" key="4">
    <source>
        <dbReference type="Proteomes" id="UP001381693"/>
    </source>
</evidence>
<dbReference type="EMBL" id="JAXCGZ010023063">
    <property type="protein sequence ID" value="KAK7017926.1"/>
    <property type="molecule type" value="Genomic_DNA"/>
</dbReference>
<comment type="caution">
    <text evidence="3">The sequence shown here is derived from an EMBL/GenBank/DDBJ whole genome shotgun (WGS) entry which is preliminary data.</text>
</comment>
<dbReference type="InterPro" id="IPR018784">
    <property type="entry name" value="LLPH-like"/>
</dbReference>
<dbReference type="Pfam" id="PF10169">
    <property type="entry name" value="LLPH"/>
    <property type="match status" value="1"/>
</dbReference>
<reference evidence="3 4" key="1">
    <citation type="submission" date="2023-11" db="EMBL/GenBank/DDBJ databases">
        <title>Halocaridina rubra genome assembly.</title>
        <authorList>
            <person name="Smith C."/>
        </authorList>
    </citation>
    <scope>NUCLEOTIDE SEQUENCE [LARGE SCALE GENOMIC DNA]</scope>
    <source>
        <strain evidence="3">EP-1</strain>
        <tissue evidence="3">Whole</tissue>
    </source>
</reference>
<gene>
    <name evidence="3" type="ORF">SK128_018884</name>
</gene>
<evidence type="ECO:0000256" key="1">
    <source>
        <dbReference type="ARBA" id="ARBA00034118"/>
    </source>
</evidence>
<accession>A0AAN8WM80</accession>
<feature type="region of interest" description="Disordered" evidence="2">
    <location>
        <begin position="106"/>
        <end position="127"/>
    </location>
</feature>
<feature type="region of interest" description="Disordered" evidence="2">
    <location>
        <begin position="65"/>
        <end position="84"/>
    </location>
</feature>
<evidence type="ECO:0000313" key="3">
    <source>
        <dbReference type="EMBL" id="KAK7017926.1"/>
    </source>
</evidence>
<dbReference type="AlphaFoldDB" id="A0AAN8WM80"/>
<keyword evidence="4" id="KW-1185">Reference proteome</keyword>
<dbReference type="Proteomes" id="UP001381693">
    <property type="component" value="Unassembled WGS sequence"/>
</dbReference>
<protein>
    <submittedName>
        <fullName evidence="3">Uncharacterized protein</fullName>
    </submittedName>
</protein>